<organism evidence="12 13">
    <name type="scientific">Acorus calamus</name>
    <name type="common">Sweet flag</name>
    <dbReference type="NCBI Taxonomy" id="4465"/>
    <lineage>
        <taxon>Eukaryota</taxon>
        <taxon>Viridiplantae</taxon>
        <taxon>Streptophyta</taxon>
        <taxon>Embryophyta</taxon>
        <taxon>Tracheophyta</taxon>
        <taxon>Spermatophyta</taxon>
        <taxon>Magnoliopsida</taxon>
        <taxon>Liliopsida</taxon>
        <taxon>Acoraceae</taxon>
        <taxon>Acorus</taxon>
    </lineage>
</organism>
<evidence type="ECO:0000256" key="7">
    <source>
        <dbReference type="PROSITE-ProRule" id="PRU01240"/>
    </source>
</evidence>
<dbReference type="Pfam" id="PF05922">
    <property type="entry name" value="Inhibitor_I9"/>
    <property type="match status" value="1"/>
</dbReference>
<evidence type="ECO:0000256" key="4">
    <source>
        <dbReference type="ARBA" id="ARBA00022801"/>
    </source>
</evidence>
<dbReference type="InterPro" id="IPR036852">
    <property type="entry name" value="Peptidase_S8/S53_dom_sf"/>
</dbReference>
<evidence type="ECO:0000256" key="1">
    <source>
        <dbReference type="ARBA" id="ARBA00011073"/>
    </source>
</evidence>
<evidence type="ECO:0000259" key="11">
    <source>
        <dbReference type="Pfam" id="PF17766"/>
    </source>
</evidence>
<sequence>MAIQFTLRPYLLLLVFQLFFASLSSADEAKKLYIVYMGERQSEDPKRVTASHHDILTSILGSKEKALDSMVYSYKHGFSGFSAMLTDSQAKQIGGLPDVIQVKLSKTFHVQTTRSWDFLGLNYNHPTELLKGSNGGEGMIVGVMDTGLWPESKSFNDDGYGPIPSRWKGKCQAGLLFNASNCNRKIIGARYYTGGVDPNYLKGDYKSPRDYNDHGTHTSSTIAGSLVKNAGFQGLGTGIARGGAPRARLAVYKVCWGDQGVCSDAALLAAFDDAIHDGVDILSLSLGSKENSFGSLHAAAKGITIVYAAGNDGPTRQTVGETAPWVISVAASTIDRSFPTVITLGNNRSFVGQGVVYGSKDANTFKELEVSTSCEMDDLDDAKGKFVLCSSVEAPLTITFGDALSNVFQAGGKGIIYTQSVTNLLLEVISCQGLPCVLVDTEIAKQIMIYFQEESRHPIAKVSDTRYVEGAEVWAPTVAAFSSRGPSTDFPGILKPDVAAPGVNILAAKKDSYAFDSGTSMACPHVSGIVALLKSLHPYWSSAAIKSALVTTANVYDKYGVPIVAEGKTRKIADPFDFGGGHVDPNRAADPGLIYDVAMADYVKFFKCKVVFLPDCASLPLPAYDLNLPSIAVPELKKSVTVWRTVTNVGPENSVYKAVIEPPPGIKMEVEPSVLTFNAKTKTQGFRVTFTSVRKVQGVYTFGSLTWYDGLHRVRSPIAVRTVIEDFFADVA</sequence>
<feature type="active site" description="Charge relay system" evidence="6 7">
    <location>
        <position position="214"/>
    </location>
</feature>
<dbReference type="InterPro" id="IPR034197">
    <property type="entry name" value="Peptidases_S8_3"/>
</dbReference>
<feature type="chain" id="PRO_5043698458" evidence="8">
    <location>
        <begin position="27"/>
        <end position="732"/>
    </location>
</feature>
<reference evidence="12" key="2">
    <citation type="submission" date="2023-06" db="EMBL/GenBank/DDBJ databases">
        <authorList>
            <person name="Ma L."/>
            <person name="Liu K.-W."/>
            <person name="Li Z."/>
            <person name="Hsiao Y.-Y."/>
            <person name="Qi Y."/>
            <person name="Fu T."/>
            <person name="Tang G."/>
            <person name="Zhang D."/>
            <person name="Sun W.-H."/>
            <person name="Liu D.-K."/>
            <person name="Li Y."/>
            <person name="Chen G.-Z."/>
            <person name="Liu X.-D."/>
            <person name="Liao X.-Y."/>
            <person name="Jiang Y.-T."/>
            <person name="Yu X."/>
            <person name="Hao Y."/>
            <person name="Huang J."/>
            <person name="Zhao X.-W."/>
            <person name="Ke S."/>
            <person name="Chen Y.-Y."/>
            <person name="Wu W.-L."/>
            <person name="Hsu J.-L."/>
            <person name="Lin Y.-F."/>
            <person name="Huang M.-D."/>
            <person name="Li C.-Y."/>
            <person name="Huang L."/>
            <person name="Wang Z.-W."/>
            <person name="Zhao X."/>
            <person name="Zhong W.-Y."/>
            <person name="Peng D.-H."/>
            <person name="Ahmad S."/>
            <person name="Lan S."/>
            <person name="Zhang J.-S."/>
            <person name="Tsai W.-C."/>
            <person name="Van De Peer Y."/>
            <person name="Liu Z.-J."/>
        </authorList>
    </citation>
    <scope>NUCLEOTIDE SEQUENCE</scope>
    <source>
        <strain evidence="12">CP</strain>
        <tissue evidence="12">Leaves</tissue>
    </source>
</reference>
<comment type="similarity">
    <text evidence="1 7">Belongs to the peptidase S8 family.</text>
</comment>
<accession>A0AAV9CAF0</accession>
<dbReference type="InterPro" id="IPR045051">
    <property type="entry name" value="SBT"/>
</dbReference>
<dbReference type="Pfam" id="PF00082">
    <property type="entry name" value="Peptidase_S8"/>
    <property type="match status" value="1"/>
</dbReference>
<dbReference type="PRINTS" id="PR00723">
    <property type="entry name" value="SUBTILISIN"/>
</dbReference>
<dbReference type="Gene3D" id="2.60.40.2310">
    <property type="match status" value="1"/>
</dbReference>
<evidence type="ECO:0000256" key="3">
    <source>
        <dbReference type="ARBA" id="ARBA00022729"/>
    </source>
</evidence>
<dbReference type="InterPro" id="IPR041469">
    <property type="entry name" value="Subtilisin-like_FN3"/>
</dbReference>
<feature type="domain" description="Inhibitor I9" evidence="10">
    <location>
        <begin position="33"/>
        <end position="109"/>
    </location>
</feature>
<feature type="active site" description="Charge relay system" evidence="6 7">
    <location>
        <position position="145"/>
    </location>
</feature>
<dbReference type="FunFam" id="3.30.70.80:FF:000002">
    <property type="entry name" value="Subtilisin-like protease SBT5.3"/>
    <property type="match status" value="1"/>
</dbReference>
<dbReference type="InterPro" id="IPR023828">
    <property type="entry name" value="Peptidase_S8_Ser-AS"/>
</dbReference>
<dbReference type="CDD" id="cd02120">
    <property type="entry name" value="PA_subtilisin_like"/>
    <property type="match status" value="1"/>
</dbReference>
<evidence type="ECO:0000256" key="6">
    <source>
        <dbReference type="PIRSR" id="PIRSR615500-1"/>
    </source>
</evidence>
<dbReference type="PROSITE" id="PS51892">
    <property type="entry name" value="SUBTILASE"/>
    <property type="match status" value="1"/>
</dbReference>
<name>A0AAV9CAF0_ACOCL</name>
<dbReference type="InterPro" id="IPR000209">
    <property type="entry name" value="Peptidase_S8/S53_dom"/>
</dbReference>
<dbReference type="GO" id="GO:0004252">
    <property type="term" value="F:serine-type endopeptidase activity"/>
    <property type="evidence" value="ECO:0007669"/>
    <property type="project" value="UniProtKB-UniRule"/>
</dbReference>
<gene>
    <name evidence="12" type="primary">ARA12</name>
    <name evidence="12" type="ORF">QJS10_CPB20g01616</name>
</gene>
<evidence type="ECO:0000256" key="5">
    <source>
        <dbReference type="ARBA" id="ARBA00022825"/>
    </source>
</evidence>
<dbReference type="CDD" id="cd04852">
    <property type="entry name" value="Peptidases_S8_3"/>
    <property type="match status" value="1"/>
</dbReference>
<dbReference type="PROSITE" id="PS00138">
    <property type="entry name" value="SUBTILASE_SER"/>
    <property type="match status" value="1"/>
</dbReference>
<evidence type="ECO:0000313" key="13">
    <source>
        <dbReference type="Proteomes" id="UP001180020"/>
    </source>
</evidence>
<evidence type="ECO:0000256" key="8">
    <source>
        <dbReference type="SAM" id="SignalP"/>
    </source>
</evidence>
<evidence type="ECO:0000259" key="9">
    <source>
        <dbReference type="Pfam" id="PF00082"/>
    </source>
</evidence>
<feature type="domain" description="Subtilisin-like protease fibronectin type-III" evidence="11">
    <location>
        <begin position="625"/>
        <end position="720"/>
    </location>
</feature>
<dbReference type="Proteomes" id="UP001180020">
    <property type="component" value="Unassembled WGS sequence"/>
</dbReference>
<dbReference type="Gene3D" id="3.30.70.80">
    <property type="entry name" value="Peptidase S8 propeptide/proteinase inhibitor I9"/>
    <property type="match status" value="1"/>
</dbReference>
<dbReference type="InterPro" id="IPR037045">
    <property type="entry name" value="S8pro/Inhibitor_I9_sf"/>
</dbReference>
<evidence type="ECO:0000256" key="2">
    <source>
        <dbReference type="ARBA" id="ARBA00022670"/>
    </source>
</evidence>
<reference evidence="12" key="1">
    <citation type="journal article" date="2023" name="Nat. Commun.">
        <title>Diploid and tetraploid genomes of Acorus and the evolution of monocots.</title>
        <authorList>
            <person name="Ma L."/>
            <person name="Liu K.W."/>
            <person name="Li Z."/>
            <person name="Hsiao Y.Y."/>
            <person name="Qi Y."/>
            <person name="Fu T."/>
            <person name="Tang G.D."/>
            <person name="Zhang D."/>
            <person name="Sun W.H."/>
            <person name="Liu D.K."/>
            <person name="Li Y."/>
            <person name="Chen G.Z."/>
            <person name="Liu X.D."/>
            <person name="Liao X.Y."/>
            <person name="Jiang Y.T."/>
            <person name="Yu X."/>
            <person name="Hao Y."/>
            <person name="Huang J."/>
            <person name="Zhao X.W."/>
            <person name="Ke S."/>
            <person name="Chen Y.Y."/>
            <person name="Wu W.L."/>
            <person name="Hsu J.L."/>
            <person name="Lin Y.F."/>
            <person name="Huang M.D."/>
            <person name="Li C.Y."/>
            <person name="Huang L."/>
            <person name="Wang Z.W."/>
            <person name="Zhao X."/>
            <person name="Zhong W.Y."/>
            <person name="Peng D.H."/>
            <person name="Ahmad S."/>
            <person name="Lan S."/>
            <person name="Zhang J.S."/>
            <person name="Tsai W.C."/>
            <person name="Van de Peer Y."/>
            <person name="Liu Z.J."/>
        </authorList>
    </citation>
    <scope>NUCLEOTIDE SEQUENCE</scope>
    <source>
        <strain evidence="12">CP</strain>
    </source>
</reference>
<keyword evidence="2 7" id="KW-0645">Protease</keyword>
<evidence type="ECO:0000313" key="12">
    <source>
        <dbReference type="EMBL" id="KAK1285737.1"/>
    </source>
</evidence>
<dbReference type="FunFam" id="2.60.40.2310:FF:000001">
    <property type="entry name" value="Subtilisin-like protease SBT1.5"/>
    <property type="match status" value="1"/>
</dbReference>
<keyword evidence="13" id="KW-1185">Reference proteome</keyword>
<feature type="active site" description="Charge relay system" evidence="6 7">
    <location>
        <position position="520"/>
    </location>
</feature>
<dbReference type="InterPro" id="IPR010259">
    <property type="entry name" value="S8pro/Inhibitor_I9"/>
</dbReference>
<feature type="signal peptide" evidence="8">
    <location>
        <begin position="1"/>
        <end position="26"/>
    </location>
</feature>
<dbReference type="GO" id="GO:0006508">
    <property type="term" value="P:proteolysis"/>
    <property type="evidence" value="ECO:0007669"/>
    <property type="project" value="UniProtKB-KW"/>
</dbReference>
<dbReference type="PANTHER" id="PTHR10795">
    <property type="entry name" value="PROPROTEIN CONVERTASE SUBTILISIN/KEXIN"/>
    <property type="match status" value="1"/>
</dbReference>
<dbReference type="InterPro" id="IPR015500">
    <property type="entry name" value="Peptidase_S8_subtilisin-rel"/>
</dbReference>
<proteinExistence type="inferred from homology"/>
<keyword evidence="5 7" id="KW-0720">Serine protease</keyword>
<dbReference type="SUPFAM" id="SSF52743">
    <property type="entry name" value="Subtilisin-like"/>
    <property type="match status" value="1"/>
</dbReference>
<comment type="caution">
    <text evidence="12">The sequence shown here is derived from an EMBL/GenBank/DDBJ whole genome shotgun (WGS) entry which is preliminary data.</text>
</comment>
<keyword evidence="3 8" id="KW-0732">Signal</keyword>
<dbReference type="EMBL" id="JAUJYO010000020">
    <property type="protein sequence ID" value="KAK1285737.1"/>
    <property type="molecule type" value="Genomic_DNA"/>
</dbReference>
<keyword evidence="4 7" id="KW-0378">Hydrolase</keyword>
<feature type="domain" description="Peptidase S8/S53" evidence="9">
    <location>
        <begin position="136"/>
        <end position="557"/>
    </location>
</feature>
<dbReference type="Gene3D" id="3.40.50.200">
    <property type="entry name" value="Peptidase S8/S53 domain"/>
    <property type="match status" value="1"/>
</dbReference>
<protein>
    <submittedName>
        <fullName evidence="12">Subtilisin-like protease</fullName>
    </submittedName>
</protein>
<dbReference type="AlphaFoldDB" id="A0AAV9CAF0"/>
<dbReference type="Pfam" id="PF17766">
    <property type="entry name" value="fn3_6"/>
    <property type="match status" value="1"/>
</dbReference>
<evidence type="ECO:0000259" key="10">
    <source>
        <dbReference type="Pfam" id="PF05922"/>
    </source>
</evidence>
<dbReference type="FunFam" id="3.40.50.200:FF:000006">
    <property type="entry name" value="Subtilisin-like protease SBT1.5"/>
    <property type="match status" value="1"/>
</dbReference>
<dbReference type="Gene3D" id="3.50.30.30">
    <property type="match status" value="1"/>
</dbReference>